<reference evidence="2 3" key="1">
    <citation type="submission" date="2018-09" db="EMBL/GenBank/DDBJ databases">
        <title>Phylogeny of the Shewanellaceae, and recommendation for two new genera, Pseudoshewanella and Parashewanella.</title>
        <authorList>
            <person name="Wang G."/>
        </authorList>
    </citation>
    <scope>NUCLEOTIDE SEQUENCE [LARGE SCALE GENOMIC DNA]</scope>
    <source>
        <strain evidence="2 3">C51</strain>
    </source>
</reference>
<keyword evidence="1" id="KW-0472">Membrane</keyword>
<gene>
    <name evidence="2" type="ORF">D5018_15195</name>
</gene>
<dbReference type="Proteomes" id="UP000281474">
    <property type="component" value="Unassembled WGS sequence"/>
</dbReference>
<sequence>MSTIDPTTPLSSYDSAAKQNALIAYVLMGIGLFTGIFWFVGFIWALIKKSDAENSIFADHYSNIISVFIWGLVFSVIGFITAFFIVGWFILIGVFIWSIFKLVKGVANLTSNKAYNG</sequence>
<keyword evidence="1" id="KW-0812">Transmembrane</keyword>
<dbReference type="EMBL" id="QZEI01000053">
    <property type="protein sequence ID" value="RLV58847.1"/>
    <property type="molecule type" value="Genomic_DNA"/>
</dbReference>
<name>A0A3L8PTV6_9GAMM</name>
<keyword evidence="3" id="KW-1185">Reference proteome</keyword>
<dbReference type="AlphaFoldDB" id="A0A3L8PTV6"/>
<comment type="caution">
    <text evidence="2">The sequence shown here is derived from an EMBL/GenBank/DDBJ whole genome shotgun (WGS) entry which is preliminary data.</text>
</comment>
<evidence type="ECO:0000256" key="1">
    <source>
        <dbReference type="SAM" id="Phobius"/>
    </source>
</evidence>
<proteinExistence type="predicted"/>
<evidence type="ECO:0000313" key="3">
    <source>
        <dbReference type="Proteomes" id="UP000281474"/>
    </source>
</evidence>
<dbReference type="RefSeq" id="WP_121839849.1">
    <property type="nucleotide sequence ID" value="NZ_ML014802.1"/>
</dbReference>
<organism evidence="2 3">
    <name type="scientific">Parashewanella curva</name>
    <dbReference type="NCBI Taxonomy" id="2338552"/>
    <lineage>
        <taxon>Bacteria</taxon>
        <taxon>Pseudomonadati</taxon>
        <taxon>Pseudomonadota</taxon>
        <taxon>Gammaproteobacteria</taxon>
        <taxon>Alteromonadales</taxon>
        <taxon>Shewanellaceae</taxon>
        <taxon>Parashewanella</taxon>
    </lineage>
</organism>
<feature type="transmembrane region" description="Helical" evidence="1">
    <location>
        <begin position="22"/>
        <end position="47"/>
    </location>
</feature>
<protein>
    <recommendedName>
        <fullName evidence="4">DUF4870 domain-containing protein</fullName>
    </recommendedName>
</protein>
<evidence type="ECO:0000313" key="2">
    <source>
        <dbReference type="EMBL" id="RLV58847.1"/>
    </source>
</evidence>
<keyword evidence="1" id="KW-1133">Transmembrane helix</keyword>
<evidence type="ECO:0008006" key="4">
    <source>
        <dbReference type="Google" id="ProtNLM"/>
    </source>
</evidence>
<feature type="transmembrane region" description="Helical" evidence="1">
    <location>
        <begin position="67"/>
        <end position="100"/>
    </location>
</feature>
<dbReference type="OrthoDB" id="5405464at2"/>
<accession>A0A3L8PTV6</accession>